<organism evidence="2 3">
    <name type="scientific">Fibrella aestuarina BUZ 2</name>
    <dbReference type="NCBI Taxonomy" id="1166018"/>
    <lineage>
        <taxon>Bacteria</taxon>
        <taxon>Pseudomonadati</taxon>
        <taxon>Bacteroidota</taxon>
        <taxon>Cytophagia</taxon>
        <taxon>Cytophagales</taxon>
        <taxon>Spirosomataceae</taxon>
        <taxon>Fibrella</taxon>
    </lineage>
</organism>
<dbReference type="AlphaFoldDB" id="I0KER6"/>
<reference evidence="2 3" key="1">
    <citation type="journal article" date="2012" name="J. Bacteriol.">
        <title>Genome Sequence of Fibrella aestuarina BUZ 2T, a Filamentous Marine Bacterium.</title>
        <authorList>
            <person name="Filippini M."/>
            <person name="Qi W."/>
            <person name="Blom J."/>
            <person name="Goesmann A."/>
            <person name="Smits T.H."/>
            <person name="Bagheri H.C."/>
        </authorList>
    </citation>
    <scope>NUCLEOTIDE SEQUENCE [LARGE SCALE GENOMIC DNA]</scope>
    <source>
        <strain evidence="3">BUZ 2T</strain>
    </source>
</reference>
<gene>
    <name evidence="2" type="ORF">FAES_4620</name>
</gene>
<evidence type="ECO:0000313" key="3">
    <source>
        <dbReference type="Proteomes" id="UP000011058"/>
    </source>
</evidence>
<keyword evidence="1" id="KW-1133">Transmembrane helix</keyword>
<dbReference type="EMBL" id="HE796683">
    <property type="protein sequence ID" value="CCH02619.1"/>
    <property type="molecule type" value="Genomic_DNA"/>
</dbReference>
<dbReference type="HOGENOM" id="CLU_3365090_0_0_10"/>
<keyword evidence="3" id="KW-1185">Reference proteome</keyword>
<name>I0KER6_9BACT</name>
<proteinExistence type="predicted"/>
<evidence type="ECO:0000256" key="1">
    <source>
        <dbReference type="SAM" id="Phobius"/>
    </source>
</evidence>
<keyword evidence="1" id="KW-0472">Membrane</keyword>
<accession>I0KER6</accession>
<protein>
    <submittedName>
        <fullName evidence="2">Uncharacterized protein</fullName>
    </submittedName>
</protein>
<feature type="transmembrane region" description="Helical" evidence="1">
    <location>
        <begin position="6"/>
        <end position="34"/>
    </location>
</feature>
<dbReference type="Proteomes" id="UP000011058">
    <property type="component" value="Chromosome"/>
</dbReference>
<evidence type="ECO:0000313" key="2">
    <source>
        <dbReference type="EMBL" id="CCH02619.1"/>
    </source>
</evidence>
<keyword evidence="1" id="KW-0812">Transmembrane</keyword>
<dbReference type="KEGG" id="fae:FAES_4620"/>
<dbReference type="PROSITE" id="PS51257">
    <property type="entry name" value="PROKAR_LIPOPROTEIN"/>
    <property type="match status" value="1"/>
</dbReference>
<sequence>MAIGRVMPAFVMGTLLSCIVYHTGYITHCSLYIVH</sequence>